<dbReference type="Pfam" id="PF02037">
    <property type="entry name" value="SAP"/>
    <property type="match status" value="1"/>
</dbReference>
<dbReference type="SUPFAM" id="SSF81383">
    <property type="entry name" value="F-box domain"/>
    <property type="match status" value="1"/>
</dbReference>
<dbReference type="Gene3D" id="1.10.720.30">
    <property type="entry name" value="SAP domain"/>
    <property type="match status" value="1"/>
</dbReference>
<dbReference type="SUPFAM" id="SSF68906">
    <property type="entry name" value="SAP domain"/>
    <property type="match status" value="1"/>
</dbReference>
<name>A0A9W7G3Q7_9STRA</name>
<dbReference type="PROSITE" id="PS50800">
    <property type="entry name" value="SAP"/>
    <property type="match status" value="1"/>
</dbReference>
<feature type="region of interest" description="Disordered" evidence="1">
    <location>
        <begin position="349"/>
        <end position="376"/>
    </location>
</feature>
<evidence type="ECO:0000259" key="2">
    <source>
        <dbReference type="PROSITE" id="PS50800"/>
    </source>
</evidence>
<organism evidence="3 4">
    <name type="scientific">Triparma retinervis</name>
    <dbReference type="NCBI Taxonomy" id="2557542"/>
    <lineage>
        <taxon>Eukaryota</taxon>
        <taxon>Sar</taxon>
        <taxon>Stramenopiles</taxon>
        <taxon>Ochrophyta</taxon>
        <taxon>Bolidophyceae</taxon>
        <taxon>Parmales</taxon>
        <taxon>Triparmaceae</taxon>
        <taxon>Triparma</taxon>
    </lineage>
</organism>
<proteinExistence type="predicted"/>
<dbReference type="EMBL" id="BRXZ01007664">
    <property type="protein sequence ID" value="GMI31340.1"/>
    <property type="molecule type" value="Genomic_DNA"/>
</dbReference>
<comment type="caution">
    <text evidence="3">The sequence shown here is derived from an EMBL/GenBank/DDBJ whole genome shotgun (WGS) entry which is preliminary data.</text>
</comment>
<evidence type="ECO:0000256" key="1">
    <source>
        <dbReference type="SAM" id="MobiDB-lite"/>
    </source>
</evidence>
<accession>A0A9W7G3Q7</accession>
<gene>
    <name evidence="3" type="ORF">TrRE_jg13514</name>
</gene>
<sequence>MKNYFSPPYYHPLSSKTYTNPTQYILASCSSKLLDPLLGTSSPSRRAHSQMIAFHSLAPSRSVTRLTPPPRSEAGELAGWGSPSSLSCWTFSCTVATSASSPCEDYPHSHMITPSTDVAPVELALELRAGGREPGPASRHRLFSLTAPAEAFPAGLAELVPRLDDGEGGEVEGWASPEIRVLARHTASGFETVVHQACLLRPEDADHESTCTEDQFSPGMGKELHNFLPNIDSVWQPFDCSDNTTCPKRIESFAYFSPESGVSVGMGYHAAFNSGVLCDYDFLLLLNLRAFEELTLKREEPWWPVPEQEKGEYSSLTVKQLKAELKQCGLPTSGVKAVLAARLEEAAAEESPAPFPPKGVSQGRKRTSSGAAKAAPDPLTALPPELLAIVLAFLGPSPYTLHALSVLNKSASAACSDPLVASLAVPRELSLVRRAAPAGQRAHDLIRSLRPYANACEESPTSLDNWSFSCLLTLPDDDAVYDVRLGCDDTREGPAPKLVSVDALPGAVVDAIGGEEDGGDAVTFNLRVLCHATNQVIQMSRQVDTLGGSEYSGGEYIDASHPFLYVHGPDPRFGSDEVASEIVFEEGRAQRIEFGRVTS</sequence>
<feature type="domain" description="SAP" evidence="2">
    <location>
        <begin position="313"/>
        <end position="347"/>
    </location>
</feature>
<dbReference type="InterPro" id="IPR036047">
    <property type="entry name" value="F-box-like_dom_sf"/>
</dbReference>
<dbReference type="InterPro" id="IPR036361">
    <property type="entry name" value="SAP_dom_sf"/>
</dbReference>
<dbReference type="Proteomes" id="UP001165082">
    <property type="component" value="Unassembled WGS sequence"/>
</dbReference>
<dbReference type="InterPro" id="IPR003034">
    <property type="entry name" value="SAP_dom"/>
</dbReference>
<reference evidence="3" key="1">
    <citation type="submission" date="2022-07" db="EMBL/GenBank/DDBJ databases">
        <title>Genome analysis of Parmales, a sister group of diatoms, reveals the evolutionary specialization of diatoms from phago-mixotrophs to photoautotrophs.</title>
        <authorList>
            <person name="Ban H."/>
            <person name="Sato S."/>
            <person name="Yoshikawa S."/>
            <person name="Kazumasa Y."/>
            <person name="Nakamura Y."/>
            <person name="Ichinomiya M."/>
            <person name="Saitoh K."/>
            <person name="Sato N."/>
            <person name="Blanc-Mathieu R."/>
            <person name="Endo H."/>
            <person name="Kuwata A."/>
            <person name="Ogata H."/>
        </authorList>
    </citation>
    <scope>NUCLEOTIDE SEQUENCE</scope>
</reference>
<dbReference type="AlphaFoldDB" id="A0A9W7G3Q7"/>
<evidence type="ECO:0000313" key="4">
    <source>
        <dbReference type="Proteomes" id="UP001165082"/>
    </source>
</evidence>
<dbReference type="PROSITE" id="PS51257">
    <property type="entry name" value="PROKAR_LIPOPROTEIN"/>
    <property type="match status" value="1"/>
</dbReference>
<dbReference type="SMART" id="SM00513">
    <property type="entry name" value="SAP"/>
    <property type="match status" value="1"/>
</dbReference>
<evidence type="ECO:0000313" key="3">
    <source>
        <dbReference type="EMBL" id="GMI31340.1"/>
    </source>
</evidence>
<protein>
    <recommendedName>
        <fullName evidence="2">SAP domain-containing protein</fullName>
    </recommendedName>
</protein>
<keyword evidence="4" id="KW-1185">Reference proteome</keyword>